<dbReference type="AlphaFoldDB" id="A0A974WJD6"/>
<dbReference type="Gene3D" id="3.10.310.50">
    <property type="match status" value="1"/>
</dbReference>
<name>A0A974WJD6_9BACT</name>
<feature type="transmembrane region" description="Helical" evidence="1">
    <location>
        <begin position="73"/>
        <end position="92"/>
    </location>
</feature>
<accession>A0A974WJD6</accession>
<sequence length="216" mass="24024">MARQFEFTQEQKEAIKKAVQNAESKTSGEIVPFFVSAADNYEESNLRAAIAFGIFALGSAAMLSFNWHLPFTVTPWEVSLFTLVMSGIGYLLSRNIDFIKKLFTTPELMQAKVEERAAREFLNHEVFNTENRTGILIMVSHFEHMVDVLGDSGINKKVESSQWQEVVKLIVEGIKNNDPTAGIINGINKCGDLLEASGVHKPEGNSNELSDDIRLG</sequence>
<dbReference type="Proteomes" id="UP000662783">
    <property type="component" value="Chromosome"/>
</dbReference>
<proteinExistence type="predicted"/>
<evidence type="ECO:0000313" key="4">
    <source>
        <dbReference type="Proteomes" id="UP000662783"/>
    </source>
</evidence>
<evidence type="ECO:0000313" key="3">
    <source>
        <dbReference type="EMBL" id="QSE98237.1"/>
    </source>
</evidence>
<evidence type="ECO:0000259" key="2">
    <source>
        <dbReference type="Pfam" id="PF04536"/>
    </source>
</evidence>
<keyword evidence="1" id="KW-1133">Transmembrane helix</keyword>
<gene>
    <name evidence="3" type="ORF">JR347_03925</name>
</gene>
<organism evidence="3 4">
    <name type="scientific">Fulvivirga lutea</name>
    <dbReference type="NCBI Taxonomy" id="2810512"/>
    <lineage>
        <taxon>Bacteria</taxon>
        <taxon>Pseudomonadati</taxon>
        <taxon>Bacteroidota</taxon>
        <taxon>Cytophagia</taxon>
        <taxon>Cytophagales</taxon>
        <taxon>Fulvivirgaceae</taxon>
        <taxon>Fulvivirga</taxon>
    </lineage>
</organism>
<feature type="domain" description="TPM" evidence="2">
    <location>
        <begin position="104"/>
        <end position="191"/>
    </location>
</feature>
<dbReference type="InterPro" id="IPR007621">
    <property type="entry name" value="TPM_dom"/>
</dbReference>
<keyword evidence="1" id="KW-0812">Transmembrane</keyword>
<keyword evidence="1" id="KW-0472">Membrane</keyword>
<evidence type="ECO:0000256" key="1">
    <source>
        <dbReference type="SAM" id="Phobius"/>
    </source>
</evidence>
<reference evidence="3" key="1">
    <citation type="submission" date="2021-02" db="EMBL/GenBank/DDBJ databases">
        <title>Fulvivirga sp. S481 isolated from sea water.</title>
        <authorList>
            <person name="Bae S.S."/>
            <person name="Baek K."/>
        </authorList>
    </citation>
    <scope>NUCLEOTIDE SEQUENCE</scope>
    <source>
        <strain evidence="3">S481</strain>
    </source>
</reference>
<protein>
    <submittedName>
        <fullName evidence="3">TPM domain-containing protein</fullName>
    </submittedName>
</protein>
<dbReference type="EMBL" id="CP070608">
    <property type="protein sequence ID" value="QSE98237.1"/>
    <property type="molecule type" value="Genomic_DNA"/>
</dbReference>
<dbReference type="PANTHER" id="PTHR30373:SF8">
    <property type="entry name" value="BLL7265 PROTEIN"/>
    <property type="match status" value="1"/>
</dbReference>
<dbReference type="RefSeq" id="WP_205722748.1">
    <property type="nucleotide sequence ID" value="NZ_CP070608.1"/>
</dbReference>
<feature type="transmembrane region" description="Helical" evidence="1">
    <location>
        <begin position="48"/>
        <end position="67"/>
    </location>
</feature>
<dbReference type="PANTHER" id="PTHR30373">
    <property type="entry name" value="UPF0603 PROTEIN YGCG"/>
    <property type="match status" value="1"/>
</dbReference>
<keyword evidence="4" id="KW-1185">Reference proteome</keyword>
<dbReference type="Pfam" id="PF04536">
    <property type="entry name" value="TPM_phosphatase"/>
    <property type="match status" value="1"/>
</dbReference>
<dbReference type="KEGG" id="fuv:JR347_03925"/>